<dbReference type="Proteomes" id="UP000823619">
    <property type="component" value="Unassembled WGS sequence"/>
</dbReference>
<dbReference type="AlphaFoldDB" id="A0A9D9EC37"/>
<sequence>MKRLAIIIMFLAAAAMSAAAQDGKEIYNRYSGKKGVSSVYISPTMFKMMKSLPEVSMESGEVDFSSIIKTFNGMYIIDIEEPELAKSLSEEVTAMAESGRYELMMEAAEESEKVRIYIVSKGDIVTDFLMLAQEKDSSSVISISAEMPFSELQKLIAQ</sequence>
<proteinExistence type="predicted"/>
<reference evidence="2" key="2">
    <citation type="journal article" date="2021" name="PeerJ">
        <title>Extensive microbial diversity within the chicken gut microbiome revealed by metagenomics and culture.</title>
        <authorList>
            <person name="Gilroy R."/>
            <person name="Ravi A."/>
            <person name="Getino M."/>
            <person name="Pursley I."/>
            <person name="Horton D.L."/>
            <person name="Alikhan N.F."/>
            <person name="Baker D."/>
            <person name="Gharbi K."/>
            <person name="Hall N."/>
            <person name="Watson M."/>
            <person name="Adriaenssens E.M."/>
            <person name="Foster-Nyarko E."/>
            <person name="Jarju S."/>
            <person name="Secka A."/>
            <person name="Antonio M."/>
            <person name="Oren A."/>
            <person name="Chaudhuri R.R."/>
            <person name="La Ragione R."/>
            <person name="Hildebrand F."/>
            <person name="Pallen M.J."/>
        </authorList>
    </citation>
    <scope>NUCLEOTIDE SEQUENCE</scope>
    <source>
        <strain evidence="2">D5-748</strain>
    </source>
</reference>
<keyword evidence="1" id="KW-0732">Signal</keyword>
<comment type="caution">
    <text evidence="2">The sequence shown here is derived from an EMBL/GenBank/DDBJ whole genome shotgun (WGS) entry which is preliminary data.</text>
</comment>
<gene>
    <name evidence="2" type="ORF">IAC23_05665</name>
</gene>
<dbReference type="Pfam" id="PF14060">
    <property type="entry name" value="DUF4252"/>
    <property type="match status" value="1"/>
</dbReference>
<feature type="chain" id="PRO_5038768198" evidence="1">
    <location>
        <begin position="21"/>
        <end position="158"/>
    </location>
</feature>
<accession>A0A9D9EC37</accession>
<name>A0A9D9EC37_9BACT</name>
<evidence type="ECO:0000256" key="1">
    <source>
        <dbReference type="SAM" id="SignalP"/>
    </source>
</evidence>
<protein>
    <submittedName>
        <fullName evidence="2">DUF4252 domain-containing protein</fullName>
    </submittedName>
</protein>
<evidence type="ECO:0000313" key="2">
    <source>
        <dbReference type="EMBL" id="MBO8445167.1"/>
    </source>
</evidence>
<dbReference type="InterPro" id="IPR025348">
    <property type="entry name" value="DUF4252"/>
</dbReference>
<dbReference type="EMBL" id="JADIMO010000069">
    <property type="protein sequence ID" value="MBO8445167.1"/>
    <property type="molecule type" value="Genomic_DNA"/>
</dbReference>
<evidence type="ECO:0000313" key="3">
    <source>
        <dbReference type="Proteomes" id="UP000823619"/>
    </source>
</evidence>
<organism evidence="2 3">
    <name type="scientific">Candidatus Cryptobacteroides merdavium</name>
    <dbReference type="NCBI Taxonomy" id="2840769"/>
    <lineage>
        <taxon>Bacteria</taxon>
        <taxon>Pseudomonadati</taxon>
        <taxon>Bacteroidota</taxon>
        <taxon>Bacteroidia</taxon>
        <taxon>Bacteroidales</taxon>
        <taxon>Candidatus Cryptobacteroides</taxon>
    </lineage>
</organism>
<feature type="signal peptide" evidence="1">
    <location>
        <begin position="1"/>
        <end position="20"/>
    </location>
</feature>
<reference evidence="2" key="1">
    <citation type="submission" date="2020-10" db="EMBL/GenBank/DDBJ databases">
        <authorList>
            <person name="Gilroy R."/>
        </authorList>
    </citation>
    <scope>NUCLEOTIDE SEQUENCE</scope>
    <source>
        <strain evidence="2">D5-748</strain>
    </source>
</reference>